<evidence type="ECO:0000313" key="8">
    <source>
        <dbReference type="Proteomes" id="UP000320653"/>
    </source>
</evidence>
<feature type="region of interest" description="Disordered" evidence="5">
    <location>
        <begin position="372"/>
        <end position="401"/>
    </location>
</feature>
<dbReference type="SUPFAM" id="SSF50685">
    <property type="entry name" value="Barwin-like endoglucanases"/>
    <property type="match status" value="1"/>
</dbReference>
<feature type="region of interest" description="Disordered" evidence="5">
    <location>
        <begin position="283"/>
        <end position="317"/>
    </location>
</feature>
<name>A0A561QV22_9HYPH</name>
<dbReference type="GO" id="GO:0009279">
    <property type="term" value="C:cell outer membrane"/>
    <property type="evidence" value="ECO:0007669"/>
    <property type="project" value="TreeGrafter"/>
</dbReference>
<dbReference type="OrthoDB" id="9779128at2"/>
<reference evidence="7 8" key="1">
    <citation type="submission" date="2019-06" db="EMBL/GenBank/DDBJ databases">
        <title>Sorghum-associated microbial communities from plants grown in Nebraska, USA.</title>
        <authorList>
            <person name="Schachtman D."/>
        </authorList>
    </citation>
    <scope>NUCLEOTIDE SEQUENCE [LARGE SCALE GENOMIC DNA]</scope>
    <source>
        <strain evidence="7 8">1225</strain>
    </source>
</reference>
<dbReference type="EMBL" id="VIWP01000003">
    <property type="protein sequence ID" value="TWF54156.1"/>
    <property type="molecule type" value="Genomic_DNA"/>
</dbReference>
<evidence type="ECO:0000256" key="2">
    <source>
        <dbReference type="ARBA" id="ARBA00023316"/>
    </source>
</evidence>
<dbReference type="Pfam" id="PF03330">
    <property type="entry name" value="DPBB_1"/>
    <property type="match status" value="1"/>
</dbReference>
<dbReference type="EC" id="4.2.2.-" evidence="3"/>
<keyword evidence="3 7" id="KW-0449">Lipoprotein</keyword>
<comment type="caution">
    <text evidence="7">The sequence shown here is derived from an EMBL/GenBank/DDBJ whole genome shotgun (WGS) entry which is preliminary data.</text>
</comment>
<keyword evidence="2 3" id="KW-0961">Cell wall biogenesis/degradation</keyword>
<dbReference type="GO" id="GO:0005886">
    <property type="term" value="C:plasma membrane"/>
    <property type="evidence" value="ECO:0007669"/>
    <property type="project" value="UniProtKB-SubCell"/>
</dbReference>
<feature type="region of interest" description="Disordered" evidence="5">
    <location>
        <begin position="243"/>
        <end position="268"/>
    </location>
</feature>
<evidence type="ECO:0000259" key="6">
    <source>
        <dbReference type="Pfam" id="PF03330"/>
    </source>
</evidence>
<evidence type="ECO:0000256" key="5">
    <source>
        <dbReference type="SAM" id="MobiDB-lite"/>
    </source>
</evidence>
<evidence type="ECO:0000256" key="1">
    <source>
        <dbReference type="ARBA" id="ARBA00023239"/>
    </source>
</evidence>
<dbReference type="InterPro" id="IPR012997">
    <property type="entry name" value="RplA"/>
</dbReference>
<dbReference type="AlphaFoldDB" id="A0A561QV22"/>
<proteinExistence type="inferred from homology"/>
<keyword evidence="1 3" id="KW-0456">Lyase</keyword>
<dbReference type="InterPro" id="IPR009009">
    <property type="entry name" value="RlpA-like_DPBB"/>
</dbReference>
<evidence type="ECO:0000256" key="3">
    <source>
        <dbReference type="HAMAP-Rule" id="MF_02071"/>
    </source>
</evidence>
<sequence length="412" mass="43952">MGRSDLRLSGGTLSLGAKWLGISVVCAAMASCATTQSKAPEKKVARSKEYFSESEYGVKASPRVVAEGQPVPKGGGRFMVGDPYQVRGKTYVPKEDPKYNKSGLASWYGSAFHGRYTANGEVYDSASLTAAHPTFPLPSYARVTNLDNGSSVIVRVNDRGPYHEGRILDVSSKTAEMLDMKRMGTAHVNVQYVGRARMDGQDTPFLMASYVRKGDRLPTFNPGGQIASGVMVASNQPMREQMQAYGSSLPQPSLPGGRTPASAKGQGAAPIVASASAFPSADRFASASSNTPRPAERPLAETSRQPQRVVASAVPAPSQPRFVEPAAQARPVAQVRPAAQSQFAAAPKAVQPVVQPREQQRVQVAQQQVQPRAQGIQQRAVQPVAQTSETAYVSPPKSRGPQVMFGNVLLQD</sequence>
<protein>
    <recommendedName>
        <fullName evidence="3">Endolytic peptidoglycan transglycosylase RlpA</fullName>
        <ecNumber evidence="3">4.2.2.-</ecNumber>
    </recommendedName>
</protein>
<comment type="subcellular location">
    <subcellularLocation>
        <location evidence="3">Cell membrane</location>
        <topology evidence="3">Lipid-anchor</topology>
    </subcellularLocation>
</comment>
<dbReference type="CDD" id="cd22268">
    <property type="entry name" value="DPBB_RlpA-like"/>
    <property type="match status" value="1"/>
</dbReference>
<dbReference type="GO" id="GO:0008932">
    <property type="term" value="F:lytic endotransglycosylase activity"/>
    <property type="evidence" value="ECO:0007669"/>
    <property type="project" value="UniProtKB-UniRule"/>
</dbReference>
<dbReference type="PANTHER" id="PTHR34183:SF1">
    <property type="entry name" value="ENDOLYTIC PEPTIDOGLYCAN TRANSGLYCOSYLASE RLPA"/>
    <property type="match status" value="1"/>
</dbReference>
<feature type="domain" description="RlpA-like protein double-psi beta-barrel" evidence="6">
    <location>
        <begin position="102"/>
        <end position="189"/>
    </location>
</feature>
<evidence type="ECO:0000256" key="4">
    <source>
        <dbReference type="RuleBase" id="RU003495"/>
    </source>
</evidence>
<dbReference type="NCBIfam" id="TIGR00413">
    <property type="entry name" value="rlpA"/>
    <property type="match status" value="1"/>
</dbReference>
<dbReference type="GO" id="GO:0000270">
    <property type="term" value="P:peptidoglycan metabolic process"/>
    <property type="evidence" value="ECO:0007669"/>
    <property type="project" value="UniProtKB-UniRule"/>
</dbReference>
<dbReference type="PANTHER" id="PTHR34183">
    <property type="entry name" value="ENDOLYTIC PEPTIDOGLYCAN TRANSGLYCOSYLASE RLPA"/>
    <property type="match status" value="1"/>
</dbReference>
<gene>
    <name evidence="3" type="primary">rlpA</name>
    <name evidence="7" type="ORF">FHW37_10316</name>
</gene>
<dbReference type="InterPro" id="IPR036908">
    <property type="entry name" value="RlpA-like_sf"/>
</dbReference>
<dbReference type="Gene3D" id="2.40.40.10">
    <property type="entry name" value="RlpA-like domain"/>
    <property type="match status" value="1"/>
</dbReference>
<dbReference type="Proteomes" id="UP000320653">
    <property type="component" value="Unassembled WGS sequence"/>
</dbReference>
<dbReference type="GO" id="GO:0071555">
    <property type="term" value="P:cell wall organization"/>
    <property type="evidence" value="ECO:0007669"/>
    <property type="project" value="UniProtKB-KW"/>
</dbReference>
<keyword evidence="3" id="KW-1003">Cell membrane</keyword>
<dbReference type="InterPro" id="IPR034718">
    <property type="entry name" value="RlpA"/>
</dbReference>
<keyword evidence="8" id="KW-1185">Reference proteome</keyword>
<comment type="similarity">
    <text evidence="3 4">Belongs to the RlpA family.</text>
</comment>
<dbReference type="PROSITE" id="PS51257">
    <property type="entry name" value="PROKAR_LIPOPROTEIN"/>
    <property type="match status" value="1"/>
</dbReference>
<organism evidence="7 8">
    <name type="scientific">Neorhizobium alkalisoli</name>
    <dbReference type="NCBI Taxonomy" id="528178"/>
    <lineage>
        <taxon>Bacteria</taxon>
        <taxon>Pseudomonadati</taxon>
        <taxon>Pseudomonadota</taxon>
        <taxon>Alphaproteobacteria</taxon>
        <taxon>Hyphomicrobiales</taxon>
        <taxon>Rhizobiaceae</taxon>
        <taxon>Rhizobium/Agrobacterium group</taxon>
        <taxon>Neorhizobium</taxon>
    </lineage>
</organism>
<keyword evidence="3" id="KW-0564">Palmitate</keyword>
<keyword evidence="3" id="KW-0472">Membrane</keyword>
<evidence type="ECO:0000313" key="7">
    <source>
        <dbReference type="EMBL" id="TWF54156.1"/>
    </source>
</evidence>
<dbReference type="HAMAP" id="MF_02071">
    <property type="entry name" value="RlpA"/>
    <property type="match status" value="1"/>
</dbReference>
<comment type="function">
    <text evidence="3">Lytic transglycosylase with a strong preference for naked glycan strands that lack stem peptides.</text>
</comment>
<dbReference type="RefSeq" id="WP_145636127.1">
    <property type="nucleotide sequence ID" value="NZ_VIWP01000003.1"/>
</dbReference>
<accession>A0A561QV22</accession>